<keyword evidence="4" id="KW-1185">Reference proteome</keyword>
<dbReference type="InterPro" id="IPR021136">
    <property type="entry name" value="Flagellar_hook_control-like_C"/>
</dbReference>
<evidence type="ECO:0000256" key="1">
    <source>
        <dbReference type="SAM" id="MobiDB-lite"/>
    </source>
</evidence>
<protein>
    <submittedName>
        <fullName evidence="3">Flagellar hook-length control protein FliK</fullName>
    </submittedName>
</protein>
<feature type="compositionally biased region" description="Polar residues" evidence="1">
    <location>
        <begin position="525"/>
        <end position="535"/>
    </location>
</feature>
<evidence type="ECO:0000313" key="3">
    <source>
        <dbReference type="EMBL" id="MDA5193020.1"/>
    </source>
</evidence>
<organism evidence="3 4">
    <name type="scientific">Govanella unica</name>
    <dbReference type="NCBI Taxonomy" id="2975056"/>
    <lineage>
        <taxon>Bacteria</taxon>
        <taxon>Pseudomonadati</taxon>
        <taxon>Pseudomonadota</taxon>
        <taxon>Alphaproteobacteria</taxon>
        <taxon>Emcibacterales</taxon>
        <taxon>Govanellaceae</taxon>
        <taxon>Govanella</taxon>
    </lineage>
</organism>
<feature type="compositionally biased region" description="Basic and acidic residues" evidence="1">
    <location>
        <begin position="350"/>
        <end position="366"/>
    </location>
</feature>
<accession>A0A9X3Z6A7</accession>
<reference evidence="3" key="2">
    <citation type="journal article" date="2023" name="Syst. Appl. Microbiol.">
        <title>Govania unica gen. nov., sp. nov., a rare biosphere bacterium that represents a novel family in the class Alphaproteobacteria.</title>
        <authorList>
            <person name="Vandamme P."/>
            <person name="Peeters C."/>
            <person name="Hettiarachchi A."/>
            <person name="Cnockaert M."/>
            <person name="Carlier A."/>
        </authorList>
    </citation>
    <scope>NUCLEOTIDE SEQUENCE</scope>
    <source>
        <strain evidence="3">LMG 31809</strain>
    </source>
</reference>
<dbReference type="AlphaFoldDB" id="A0A9X3Z6A7"/>
<keyword evidence="3" id="KW-0969">Cilium</keyword>
<feature type="compositionally biased region" description="Basic and acidic residues" evidence="1">
    <location>
        <begin position="322"/>
        <end position="339"/>
    </location>
</feature>
<reference evidence="3" key="1">
    <citation type="submission" date="2022-08" db="EMBL/GenBank/DDBJ databases">
        <authorList>
            <person name="Vandamme P."/>
            <person name="Hettiarachchi A."/>
            <person name="Peeters C."/>
            <person name="Cnockaert M."/>
            <person name="Carlier A."/>
        </authorList>
    </citation>
    <scope>NUCLEOTIDE SEQUENCE</scope>
    <source>
        <strain evidence="3">LMG 31809</strain>
    </source>
</reference>
<name>A0A9X3Z6A7_9PROT</name>
<feature type="domain" description="Flagellar hook-length control protein-like C-terminal" evidence="2">
    <location>
        <begin position="452"/>
        <end position="535"/>
    </location>
</feature>
<dbReference type="Gene3D" id="3.30.750.140">
    <property type="match status" value="1"/>
</dbReference>
<dbReference type="RefSeq" id="WP_274942718.1">
    <property type="nucleotide sequence ID" value="NZ_JANWOI010000001.1"/>
</dbReference>
<evidence type="ECO:0000259" key="2">
    <source>
        <dbReference type="Pfam" id="PF02120"/>
    </source>
</evidence>
<feature type="region of interest" description="Disordered" evidence="1">
    <location>
        <begin position="525"/>
        <end position="560"/>
    </location>
</feature>
<dbReference type="Proteomes" id="UP001141619">
    <property type="component" value="Unassembled WGS sequence"/>
</dbReference>
<keyword evidence="3" id="KW-0966">Cell projection</keyword>
<gene>
    <name evidence="3" type="ORF">NYP16_03485</name>
</gene>
<dbReference type="InterPro" id="IPR038610">
    <property type="entry name" value="FliK-like_C_sf"/>
</dbReference>
<sequence length="583" mass="59760">MTIGLLTQLFASIGGTALAGLGSLVKSGEQTTDDAALKGNGGQVQQKFASILAALTSAQGSAAAALEGTTPGTMQDPVATSPLGTMILPQSAITPPNLTDGKALITALDTLAKRLGAVSTDGAVDMTKLASMLGVTTEQMVSFKDSLQNLGPVNALAKPAEIALPHKLPIDNALSDEPTDDIPEDDSAALAETLIPFLMVIAALPAAAEQVTGATASDLATTIAASRAAPAHQEIAENTLPDETASDVLASPADAAPDTVHPHATPGQQLAASLIAATLKAAAPVVATTMETPAAAPEAAPSTAASNIAAQTQIKSNTAAEHQIDNRTDRKSLLREAKGKPTVAASDSKAASKSENTHDVTTKPRVDSTAPSADSKRPTANAATELALNLQKAFAASDGQFDDTIEATDGFAVIRGSGLADLSTGASALRSSTSTPNWAPFGAYVAGQVGMQISRAIKDGNDNFKIRLDPPELGRIDVKLEIASDGRINAVVAADNEKTLQLLQKEQGTLERALQDAGLKTDSGSLSFSLNSHQQNTRDDDDRNFSSSGRGRARTNLSTDAGDISTTAAIRMTISDRALDIRV</sequence>
<proteinExistence type="predicted"/>
<dbReference type="Pfam" id="PF02120">
    <property type="entry name" value="Flg_hook"/>
    <property type="match status" value="1"/>
</dbReference>
<feature type="compositionally biased region" description="Polar residues" evidence="1">
    <location>
        <begin position="545"/>
        <end position="560"/>
    </location>
</feature>
<keyword evidence="3" id="KW-0282">Flagellum</keyword>
<dbReference type="CDD" id="cd17470">
    <property type="entry name" value="T3SS_Flik_C"/>
    <property type="match status" value="1"/>
</dbReference>
<feature type="region of interest" description="Disordered" evidence="1">
    <location>
        <begin position="315"/>
        <end position="381"/>
    </location>
</feature>
<evidence type="ECO:0000313" key="4">
    <source>
        <dbReference type="Proteomes" id="UP001141619"/>
    </source>
</evidence>
<comment type="caution">
    <text evidence="3">The sequence shown here is derived from an EMBL/GenBank/DDBJ whole genome shotgun (WGS) entry which is preliminary data.</text>
</comment>
<dbReference type="EMBL" id="JANWOI010000001">
    <property type="protein sequence ID" value="MDA5193020.1"/>
    <property type="molecule type" value="Genomic_DNA"/>
</dbReference>